<feature type="region of interest" description="Disordered" evidence="1">
    <location>
        <begin position="198"/>
        <end position="249"/>
    </location>
</feature>
<dbReference type="GO" id="GO:0031932">
    <property type="term" value="C:TORC2 complex"/>
    <property type="evidence" value="ECO:0007669"/>
    <property type="project" value="TreeGrafter"/>
</dbReference>
<organism evidence="2">
    <name type="scientific">Blastobotrys adeninivorans</name>
    <name type="common">Yeast</name>
    <name type="synonym">Arxula adeninivorans</name>
    <dbReference type="NCBI Taxonomy" id="409370"/>
    <lineage>
        <taxon>Eukaryota</taxon>
        <taxon>Fungi</taxon>
        <taxon>Dikarya</taxon>
        <taxon>Ascomycota</taxon>
        <taxon>Saccharomycotina</taxon>
        <taxon>Dipodascomycetes</taxon>
        <taxon>Dipodascales</taxon>
        <taxon>Trichomonascaceae</taxon>
        <taxon>Blastobotrys</taxon>
    </lineage>
</organism>
<protein>
    <submittedName>
        <fullName evidence="2">ARAD1C06534p</fullName>
    </submittedName>
</protein>
<dbReference type="AlphaFoldDB" id="A0A060T4X3"/>
<reference evidence="2" key="2">
    <citation type="submission" date="2014-06" db="EMBL/GenBank/DDBJ databases">
        <title>The complete genome of Blastobotrys (Arxula) adeninivorans LS3 - a yeast of biotechnological interest.</title>
        <authorList>
            <person name="Kunze G."/>
            <person name="Gaillardin C."/>
            <person name="Czernicka M."/>
            <person name="Durrens P."/>
            <person name="Martin T."/>
            <person name="Boer E."/>
            <person name="Gabaldon T."/>
            <person name="Cruz J."/>
            <person name="Talla E."/>
            <person name="Marck C."/>
            <person name="Goffeau A."/>
            <person name="Barbe V."/>
            <person name="Baret P."/>
            <person name="Baronian K."/>
            <person name="Beier S."/>
            <person name="Bleykasten C."/>
            <person name="Bode R."/>
            <person name="Casaregola S."/>
            <person name="Despons L."/>
            <person name="Fairhead C."/>
            <person name="Giersberg M."/>
            <person name="Gierski P."/>
            <person name="Hahnel U."/>
            <person name="Hartmann A."/>
            <person name="Jankowska D."/>
            <person name="Jubin C."/>
            <person name="Jung P."/>
            <person name="Lafontaine I."/>
            <person name="Leh-Louis V."/>
            <person name="Lemaire M."/>
            <person name="Marcet-Houben M."/>
            <person name="Mascher M."/>
            <person name="Morel G."/>
            <person name="Richard G.-F."/>
            <person name="Riechen J."/>
            <person name="Sacerdot C."/>
            <person name="Sarkar A."/>
            <person name="Savel G."/>
            <person name="Schacherer J."/>
            <person name="Sherman D."/>
            <person name="Straub M.-L."/>
            <person name="Stein N."/>
            <person name="Thierry A."/>
            <person name="Trautwein-Schult A."/>
            <person name="Westhof E."/>
            <person name="Worch S."/>
            <person name="Dujon B."/>
            <person name="Souciet J.-L."/>
            <person name="Wincker P."/>
            <person name="Scholz U."/>
            <person name="Neuveglise N."/>
        </authorList>
    </citation>
    <scope>NUCLEOTIDE SEQUENCE</scope>
    <source>
        <strain evidence="2">LS3</strain>
    </source>
</reference>
<accession>A0A060T4X3</accession>
<dbReference type="GO" id="GO:0038203">
    <property type="term" value="P:TORC2 signaling"/>
    <property type="evidence" value="ECO:0007669"/>
    <property type="project" value="TreeGrafter"/>
</dbReference>
<reference evidence="2" key="1">
    <citation type="submission" date="2014-02" db="EMBL/GenBank/DDBJ databases">
        <authorList>
            <person name="Genoscope - CEA"/>
        </authorList>
    </citation>
    <scope>NUCLEOTIDE SEQUENCE</scope>
    <source>
        <strain evidence="2">LS3</strain>
    </source>
</reference>
<feature type="compositionally biased region" description="Low complexity" evidence="1">
    <location>
        <begin position="83"/>
        <end position="109"/>
    </location>
</feature>
<dbReference type="PANTHER" id="PTHR32428">
    <property type="entry name" value="TARGET OF RAPAMYCIN COMPLEX 2 SUBUNIT BIT61-RELATED"/>
    <property type="match status" value="1"/>
</dbReference>
<evidence type="ECO:0000256" key="1">
    <source>
        <dbReference type="SAM" id="MobiDB-lite"/>
    </source>
</evidence>
<dbReference type="EMBL" id="HG937693">
    <property type="protein sequence ID" value="CDP34181.1"/>
    <property type="molecule type" value="Genomic_DNA"/>
</dbReference>
<feature type="compositionally biased region" description="Low complexity" evidence="1">
    <location>
        <begin position="23"/>
        <end position="43"/>
    </location>
</feature>
<dbReference type="Pfam" id="PF08539">
    <property type="entry name" value="HbrB"/>
    <property type="match status" value="1"/>
</dbReference>
<gene>
    <name evidence="2" type="ORF">GNLVRS02_ARAD1C06534g</name>
</gene>
<proteinExistence type="predicted"/>
<feature type="compositionally biased region" description="Polar residues" evidence="1">
    <location>
        <begin position="132"/>
        <end position="143"/>
    </location>
</feature>
<feature type="region of interest" description="Disordered" evidence="1">
    <location>
        <begin position="1"/>
        <end position="168"/>
    </location>
</feature>
<feature type="compositionally biased region" description="Polar residues" evidence="1">
    <location>
        <begin position="46"/>
        <end position="82"/>
    </location>
</feature>
<feature type="compositionally biased region" description="Low complexity" evidence="1">
    <location>
        <begin position="205"/>
        <end position="216"/>
    </location>
</feature>
<name>A0A060T4X3_BLAAD</name>
<dbReference type="InterPro" id="IPR013745">
    <property type="entry name" value="Bit61/PRR5"/>
</dbReference>
<dbReference type="PANTHER" id="PTHR32428:SF2">
    <property type="entry name" value="TARGET OF RAPAMYCIN COMPLEX 2 SUBUNIT BIT61-RELATED"/>
    <property type="match status" value="1"/>
</dbReference>
<sequence length="575" mass="61801">MAISSIPENESVAADQFTAARPRAYSHARSNSSSSSASASSHALPSPTNTTSSNPGYRTPFSQGMNSQSPIDDTSNDSASFTSHSSMNNQQQHQQYVQSAEAAAQAAAARSEKNGLGISTSNNGKTVAAGNRSISNVQISSARDPSKRGGSSFYHSGDSGHHNGPGVGGKLSNVAVSAAAFASKPKESALSKAKLFARQAKPHLSSSSSSSSPSSMSKRKGIDLTIQTKQLPPPRPSISERSPLARPSRELERIASIGSTNAMLNLGRDELFLDNASTAPKKQHKHHIPGFRGRKEALAGTVLSSSSSNSKLVSEQGSIYSFHPSSPGISALEMKNYGTKEDREQIADDAWALLCSKVMPLFNGDGLKVPVEDLNNLVLVHLDLMIHQGAKAKEIFEKFRGLLSVGMTAIIERHGLSKASEKGRLLAKVVDIWMQFFTSALPYLEAVFLPLELEMLGKGQILSGEDAKSFWNSSVELISSKALTTRAFILLAFRDHVIIPIVDRIKEDLTISFDEDNTVMATSARILQCTNILAALQSGDDKQLMIDSLVKTLKSSWITMPRTGKDRRGYVLTRT</sequence>
<evidence type="ECO:0000313" key="2">
    <source>
        <dbReference type="EMBL" id="CDP34181.1"/>
    </source>
</evidence>